<dbReference type="PROSITE" id="PS51785">
    <property type="entry name" value="EXOI_C"/>
    <property type="match status" value="1"/>
</dbReference>
<dbReference type="Gene3D" id="3.30.420.10">
    <property type="entry name" value="Ribonuclease H-like superfamily/Ribonuclease H"/>
    <property type="match status" value="1"/>
</dbReference>
<dbReference type="PIRSF" id="PIRSF000977">
    <property type="entry name" value="Exodeoxyribonuclease_I"/>
    <property type="match status" value="1"/>
</dbReference>
<dbReference type="InterPro" id="IPR023607">
    <property type="entry name" value="Exodeoxyribonuclease_I"/>
</dbReference>
<proteinExistence type="predicted"/>
<evidence type="ECO:0000256" key="5">
    <source>
        <dbReference type="ARBA" id="ARBA00022723"/>
    </source>
</evidence>
<comment type="subunit">
    <text evidence="12">Monomer. Interacts with ssb (via C-terminus); this interaction stimulates the exonuclease activity by recruiting the enzyme to its substrate.</text>
</comment>
<dbReference type="PROSITE" id="PS51784">
    <property type="entry name" value="EXOI_SH3"/>
    <property type="match status" value="1"/>
</dbReference>
<evidence type="ECO:0000256" key="6">
    <source>
        <dbReference type="ARBA" id="ARBA00022763"/>
    </source>
</evidence>
<sequence>MSNHTFLWHDYETFGVVPRRDRPAQFAAIRTDAELNEIGEPIMIYCKPAPDFLPDPQSCLITHITPQTCLERGLPEHEFAAEIEQAMAQPGTIGVGYNTIRFDDEVTRFMFWRNLIDPYAREWQNGCGRWDLLDVVRLNYALRPDGIEWPRKEDGTPSFKLEHLSKANGLAHEAAHDALSDVRATIALARLIREKNPRLFDFSLALHKKDKAASEIGLPKVDQSSTTRPFLHVSGMFPSTRGCLALMWPLGMHPTNKNEVIAWDLSGDPSELAKLDAATVRERMFSKSENLPQGVTRLPIKSIHLNKSPMVVGNLKTLNPERAAELGIDVEAALRMADLAAALPDLSHLWREVFHRPAEAAPDVDEDLYGGFVGNSDRRLLTQLRAMSPQDLAHADAAFDDARLDQILFRYRARNFPETLSEQEVLRWEAHRVARLFEGQGGARTVDQLFEEIDQLSETVDERGEEVLGALYDYAEMIAPSRD</sequence>
<keyword evidence="7 15" id="KW-0378">Hydrolase</keyword>
<keyword evidence="10" id="KW-0234">DNA repair</keyword>
<reference evidence="15 16" key="1">
    <citation type="journal article" date="2024" name="Chem. Sci.">
        <title>Discovery of megapolipeptins by genome mining of a Burkholderiales bacteria collection.</title>
        <authorList>
            <person name="Paulo B.S."/>
            <person name="Recchia M.J.J."/>
            <person name="Lee S."/>
            <person name="Fergusson C.H."/>
            <person name="Romanowski S.B."/>
            <person name="Hernandez A."/>
            <person name="Krull N."/>
            <person name="Liu D.Y."/>
            <person name="Cavanagh H."/>
            <person name="Bos A."/>
            <person name="Gray C.A."/>
            <person name="Murphy B.T."/>
            <person name="Linington R.G."/>
            <person name="Eustaquio A.S."/>
        </authorList>
    </citation>
    <scope>NUCLEOTIDE SEQUENCE [LARGE SCALE GENOMIC DNA]</scope>
    <source>
        <strain evidence="15 16">RL21-008-BIB-A</strain>
    </source>
</reference>
<evidence type="ECO:0000259" key="14">
    <source>
        <dbReference type="PROSITE" id="PS51785"/>
    </source>
</evidence>
<feature type="domain" description="ExoI C-terminal" evidence="14">
    <location>
        <begin position="360"/>
        <end position="479"/>
    </location>
</feature>
<keyword evidence="16" id="KW-1185">Reference proteome</keyword>
<dbReference type="Gene3D" id="3.30.1520.20">
    <property type="entry name" value="Exonuclease ExoI, domain 2"/>
    <property type="match status" value="1"/>
</dbReference>
<evidence type="ECO:0000256" key="10">
    <source>
        <dbReference type="ARBA" id="ARBA00023204"/>
    </source>
</evidence>
<dbReference type="Pfam" id="PF00929">
    <property type="entry name" value="RNase_T"/>
    <property type="match status" value="1"/>
</dbReference>
<dbReference type="Gene3D" id="1.20.1280.70">
    <property type="entry name" value="Exonuclease ExoI, domain 3"/>
    <property type="match status" value="1"/>
</dbReference>
<dbReference type="RefSeq" id="WP_408154185.1">
    <property type="nucleotide sequence ID" value="NZ_JAQQFM010000001.1"/>
</dbReference>
<dbReference type="InterPro" id="IPR058561">
    <property type="entry name" value="Exonuc_1_C"/>
</dbReference>
<dbReference type="InterPro" id="IPR012337">
    <property type="entry name" value="RNaseH-like_sf"/>
</dbReference>
<dbReference type="EC" id="3.1.11.1" evidence="3"/>
<name>A0ABW9A2G1_9BURK</name>
<dbReference type="SUPFAM" id="SSF53098">
    <property type="entry name" value="Ribonuclease H-like"/>
    <property type="match status" value="1"/>
</dbReference>
<evidence type="ECO:0000256" key="4">
    <source>
        <dbReference type="ARBA" id="ARBA00019900"/>
    </source>
</evidence>
<evidence type="ECO:0000256" key="12">
    <source>
        <dbReference type="ARBA" id="ARBA00046792"/>
    </source>
</evidence>
<evidence type="ECO:0000256" key="1">
    <source>
        <dbReference type="ARBA" id="ARBA00000563"/>
    </source>
</evidence>
<accession>A0ABW9A2G1</accession>
<keyword evidence="5" id="KW-0479">Metal-binding</keyword>
<dbReference type="Proteomes" id="UP001629246">
    <property type="component" value="Unassembled WGS sequence"/>
</dbReference>
<evidence type="ECO:0000256" key="3">
    <source>
        <dbReference type="ARBA" id="ARBA00012108"/>
    </source>
</evidence>
<dbReference type="EMBL" id="JAQQFM010000001">
    <property type="protein sequence ID" value="MFL9922991.1"/>
    <property type="molecule type" value="Genomic_DNA"/>
</dbReference>
<evidence type="ECO:0000259" key="13">
    <source>
        <dbReference type="PROSITE" id="PS51784"/>
    </source>
</evidence>
<evidence type="ECO:0000313" key="16">
    <source>
        <dbReference type="Proteomes" id="UP001629246"/>
    </source>
</evidence>
<dbReference type="Pfam" id="PF08411">
    <property type="entry name" value="ExoI_SH3"/>
    <property type="match status" value="1"/>
</dbReference>
<evidence type="ECO:0000256" key="7">
    <source>
        <dbReference type="ARBA" id="ARBA00022801"/>
    </source>
</evidence>
<protein>
    <recommendedName>
        <fullName evidence="4">Exodeoxyribonuclease I</fullName>
        <ecNumber evidence="3">3.1.11.1</ecNumber>
    </recommendedName>
    <alternativeName>
        <fullName evidence="11">DNA deoxyribophosphodiesterase</fullName>
    </alternativeName>
</protein>
<organism evidence="15 16">
    <name type="scientific">Herbaspirillum lusitanum</name>
    <dbReference type="NCBI Taxonomy" id="213312"/>
    <lineage>
        <taxon>Bacteria</taxon>
        <taxon>Pseudomonadati</taxon>
        <taxon>Pseudomonadota</taxon>
        <taxon>Betaproteobacteria</taxon>
        <taxon>Burkholderiales</taxon>
        <taxon>Oxalobacteraceae</taxon>
        <taxon>Herbaspirillum</taxon>
    </lineage>
</organism>
<keyword evidence="8" id="KW-0460">Magnesium</keyword>
<keyword evidence="6" id="KW-0227">DNA damage</keyword>
<dbReference type="InterPro" id="IPR038649">
    <property type="entry name" value="EXOI_SH3_sf"/>
</dbReference>
<dbReference type="Gene3D" id="1.10.287.1240">
    <property type="match status" value="1"/>
</dbReference>
<dbReference type="GO" id="GO:0008310">
    <property type="term" value="F:single-stranded DNA 3'-5' DNA exonuclease activity"/>
    <property type="evidence" value="ECO:0007669"/>
    <property type="project" value="UniProtKB-EC"/>
</dbReference>
<dbReference type="InterPro" id="IPR034747">
    <property type="entry name" value="EXOI_SH3"/>
</dbReference>
<comment type="catalytic activity">
    <reaction evidence="1">
        <text>Exonucleolytic cleavage in the 3'- to 5'-direction to yield nucleoside 5'-phosphates.</text>
        <dbReference type="EC" id="3.1.11.1"/>
    </reaction>
</comment>
<evidence type="ECO:0000256" key="2">
    <source>
        <dbReference type="ARBA" id="ARBA00001946"/>
    </source>
</evidence>
<evidence type="ECO:0000256" key="8">
    <source>
        <dbReference type="ARBA" id="ARBA00022842"/>
    </source>
</evidence>
<gene>
    <name evidence="15" type="primary">sbcB</name>
    <name evidence="15" type="ORF">PQR62_01850</name>
</gene>
<dbReference type="Pfam" id="PF26016">
    <property type="entry name" value="ExoI_C"/>
    <property type="match status" value="1"/>
</dbReference>
<dbReference type="InterPro" id="IPR036397">
    <property type="entry name" value="RNaseH_sf"/>
</dbReference>
<feature type="domain" description="ExoI SH3-like" evidence="13">
    <location>
        <begin position="197"/>
        <end position="358"/>
    </location>
</feature>
<dbReference type="NCBIfam" id="NF008746">
    <property type="entry name" value="PRK11779.1"/>
    <property type="match status" value="1"/>
</dbReference>
<dbReference type="CDD" id="cd06138">
    <property type="entry name" value="ExoI_N"/>
    <property type="match status" value="1"/>
</dbReference>
<comment type="caution">
    <text evidence="15">The sequence shown here is derived from an EMBL/GenBank/DDBJ whole genome shotgun (WGS) entry which is preliminary data.</text>
</comment>
<evidence type="ECO:0000256" key="11">
    <source>
        <dbReference type="ARBA" id="ARBA00031220"/>
    </source>
</evidence>
<dbReference type="InterPro" id="IPR013620">
    <property type="entry name" value="Exonuc_1_SH3"/>
</dbReference>
<evidence type="ECO:0000313" key="15">
    <source>
        <dbReference type="EMBL" id="MFL9922991.1"/>
    </source>
</evidence>
<keyword evidence="9" id="KW-0238">DNA-binding</keyword>
<dbReference type="InterPro" id="IPR013520">
    <property type="entry name" value="Ribonucl_H"/>
</dbReference>
<evidence type="ECO:0000256" key="9">
    <source>
        <dbReference type="ARBA" id="ARBA00023125"/>
    </source>
</evidence>
<comment type="cofactor">
    <cofactor evidence="2">
        <name>Mg(2+)</name>
        <dbReference type="ChEBI" id="CHEBI:18420"/>
    </cofactor>
</comment>